<feature type="region of interest" description="Disordered" evidence="1">
    <location>
        <begin position="572"/>
        <end position="630"/>
    </location>
</feature>
<sequence length="630" mass="71298">MTNTNSTSQIRNEKKDINVVENRRIPSSPPPFISNDIQEATSPFDFETFERAKEDSFIELHSDSIGNETSTPSDKTSERALLGWDLNVPHLNETKRDIRELRREHRNSKVVRMEAISEDTIIVDAHTTHPSSSQQPSSTRMSSENPRSQNLRNSVRKINSSARITRAGTFGSRSSRGDLSNDLRPSSQAPSSHDFAMSSGKSGIDSSQNVNTATSASRDGYSSEDSLSAGSDIPAVAIPKLVLPRPTFDGENLSVSPSNVHPAKFRKSSVQRKGGPGSTTDPVLRSFGAVEDEDTEWVPEEDGKATNHGGMRPTPTSNKIPMDYLLSRQPIPNRTPKNHDDFQKSTKGSSSNNNNQEPLDMVPEEWPLKNKEPLTGINTIPIKRKAVDKGTYAIDTIYPRESNPHLKSTEPYHPLYNEFSTMERRSIQPKPKPKLKLKRKSIPELEKGEKVWAYKGVIAFGTREYAGESRQCYLIEWEEPWAPTWQPKGKTDKPLKDDWQRKKEFWDMQSRTKHGKKLAKEKKAEKILFEEDDCYLVDYTTNVRPEWVKKTDVNEGLTRKFIQRKRKWRHENSGLGDAELGEEEEEKEEVEEEEEEEEEAENPADGIESDVAMDGGSSDDERDLMAKRVE</sequence>
<keyword evidence="3" id="KW-1185">Reference proteome</keyword>
<dbReference type="OrthoDB" id="3647690at2759"/>
<feature type="compositionally biased region" description="Polar residues" evidence="1">
    <location>
        <begin position="199"/>
        <end position="217"/>
    </location>
</feature>
<dbReference type="Proteomes" id="UP001152300">
    <property type="component" value="Unassembled WGS sequence"/>
</dbReference>
<proteinExistence type="predicted"/>
<organism evidence="2 3">
    <name type="scientific">Sclerotinia nivalis</name>
    <dbReference type="NCBI Taxonomy" id="352851"/>
    <lineage>
        <taxon>Eukaryota</taxon>
        <taxon>Fungi</taxon>
        <taxon>Dikarya</taxon>
        <taxon>Ascomycota</taxon>
        <taxon>Pezizomycotina</taxon>
        <taxon>Leotiomycetes</taxon>
        <taxon>Helotiales</taxon>
        <taxon>Sclerotiniaceae</taxon>
        <taxon>Sclerotinia</taxon>
    </lineage>
</organism>
<gene>
    <name evidence="2" type="ORF">OCU04_011285</name>
</gene>
<dbReference type="AlphaFoldDB" id="A0A9X0ACF8"/>
<feature type="region of interest" description="Disordered" evidence="1">
    <location>
        <begin position="121"/>
        <end position="230"/>
    </location>
</feature>
<protein>
    <recommendedName>
        <fullName evidence="4">Chromo domain-containing protein</fullName>
    </recommendedName>
</protein>
<feature type="compositionally biased region" description="Low complexity" evidence="1">
    <location>
        <begin position="128"/>
        <end position="139"/>
    </location>
</feature>
<name>A0A9X0ACF8_9HELO</name>
<dbReference type="EMBL" id="JAPEIS010000014">
    <property type="protein sequence ID" value="KAJ8059633.1"/>
    <property type="molecule type" value="Genomic_DNA"/>
</dbReference>
<feature type="compositionally biased region" description="Polar residues" evidence="1">
    <location>
        <begin position="140"/>
        <end position="163"/>
    </location>
</feature>
<feature type="compositionally biased region" description="Acidic residues" evidence="1">
    <location>
        <begin position="290"/>
        <end position="300"/>
    </location>
</feature>
<evidence type="ECO:0000313" key="2">
    <source>
        <dbReference type="EMBL" id="KAJ8059633.1"/>
    </source>
</evidence>
<evidence type="ECO:0000313" key="3">
    <source>
        <dbReference type="Proteomes" id="UP001152300"/>
    </source>
</evidence>
<evidence type="ECO:0000256" key="1">
    <source>
        <dbReference type="SAM" id="MobiDB-lite"/>
    </source>
</evidence>
<feature type="compositionally biased region" description="Basic and acidic residues" evidence="1">
    <location>
        <begin position="11"/>
        <end position="24"/>
    </location>
</feature>
<comment type="caution">
    <text evidence="2">The sequence shown here is derived from an EMBL/GenBank/DDBJ whole genome shotgun (WGS) entry which is preliminary data.</text>
</comment>
<evidence type="ECO:0008006" key="4">
    <source>
        <dbReference type="Google" id="ProtNLM"/>
    </source>
</evidence>
<feature type="region of interest" description="Disordered" evidence="1">
    <location>
        <begin position="1"/>
        <end position="37"/>
    </location>
</feature>
<reference evidence="2" key="1">
    <citation type="submission" date="2022-11" db="EMBL/GenBank/DDBJ databases">
        <title>Genome Resource of Sclerotinia nivalis Strain SnTB1, a Plant Pathogen Isolated from American Ginseng.</title>
        <authorList>
            <person name="Fan S."/>
        </authorList>
    </citation>
    <scope>NUCLEOTIDE SEQUENCE</scope>
    <source>
        <strain evidence="2">SnTB1</strain>
    </source>
</reference>
<feature type="compositionally biased region" description="Polar residues" evidence="1">
    <location>
        <begin position="182"/>
        <end position="191"/>
    </location>
</feature>
<feature type="compositionally biased region" description="Polar residues" evidence="1">
    <location>
        <begin position="1"/>
        <end position="10"/>
    </location>
</feature>
<feature type="region of interest" description="Disordered" evidence="1">
    <location>
        <begin position="251"/>
        <end position="361"/>
    </location>
</feature>
<accession>A0A9X0ACF8</accession>
<feature type="compositionally biased region" description="Acidic residues" evidence="1">
    <location>
        <begin position="579"/>
        <end position="602"/>
    </location>
</feature>